<proteinExistence type="predicted"/>
<reference evidence="3" key="1">
    <citation type="journal article" date="2016" name="Nature">
        <title>The genome of the seagrass Zostera marina reveals angiosperm adaptation to the sea.</title>
        <authorList>
            <person name="Olsen J.L."/>
            <person name="Rouze P."/>
            <person name="Verhelst B."/>
            <person name="Lin Y.-C."/>
            <person name="Bayer T."/>
            <person name="Collen J."/>
            <person name="Dattolo E."/>
            <person name="De Paoli E."/>
            <person name="Dittami S."/>
            <person name="Maumus F."/>
            <person name="Michel G."/>
            <person name="Kersting A."/>
            <person name="Lauritano C."/>
            <person name="Lohaus R."/>
            <person name="Toepel M."/>
            <person name="Tonon T."/>
            <person name="Vanneste K."/>
            <person name="Amirebrahimi M."/>
            <person name="Brakel J."/>
            <person name="Bostroem C."/>
            <person name="Chovatia M."/>
            <person name="Grimwood J."/>
            <person name="Jenkins J.W."/>
            <person name="Jueterbock A."/>
            <person name="Mraz A."/>
            <person name="Stam W.T."/>
            <person name="Tice H."/>
            <person name="Bornberg-Bauer E."/>
            <person name="Green P.J."/>
            <person name="Pearson G.A."/>
            <person name="Procaccini G."/>
            <person name="Duarte C.M."/>
            <person name="Schmutz J."/>
            <person name="Reusch T.B.H."/>
            <person name="Van de Peer Y."/>
        </authorList>
    </citation>
    <scope>NUCLEOTIDE SEQUENCE [LARGE SCALE GENOMIC DNA]</scope>
    <source>
        <strain evidence="3">cv. Finnish</strain>
    </source>
</reference>
<evidence type="ECO:0000313" key="2">
    <source>
        <dbReference type="EMBL" id="KMZ58798.1"/>
    </source>
</evidence>
<dbReference type="PANTHER" id="PTHR31639">
    <property type="entry name" value="F-BOX PROTEIN-LIKE"/>
    <property type="match status" value="1"/>
</dbReference>
<accession>A0A0K9NQB1</accession>
<organism evidence="2 3">
    <name type="scientific">Zostera marina</name>
    <name type="common">Eelgrass</name>
    <dbReference type="NCBI Taxonomy" id="29655"/>
    <lineage>
        <taxon>Eukaryota</taxon>
        <taxon>Viridiplantae</taxon>
        <taxon>Streptophyta</taxon>
        <taxon>Embryophyta</taxon>
        <taxon>Tracheophyta</taxon>
        <taxon>Spermatophyta</taxon>
        <taxon>Magnoliopsida</taxon>
        <taxon>Liliopsida</taxon>
        <taxon>Zosteraceae</taxon>
        <taxon>Zostera</taxon>
    </lineage>
</organism>
<feature type="domain" description="F-box" evidence="1">
    <location>
        <begin position="15"/>
        <end position="52"/>
    </location>
</feature>
<gene>
    <name evidence="2" type="ORF">ZOSMA_73G00100</name>
</gene>
<dbReference type="Proteomes" id="UP000036987">
    <property type="component" value="Unassembled WGS sequence"/>
</dbReference>
<sequence length="220" mass="25593">MAKKLIKLETGKDIISCLPEYIICKILGSLSIGDAIRTSFLSRDWRYKWRKIPDLIFDGQSFSNEQVNPSLIRRNYLRKVNQTLFLHRGNIVRRFEFSSRWEVVSSKVDKWMDHLKLQHLKVENGSLSTSDMFWKNLDDNNSNFDNLKNFMINNVHGSKSELKFIEYIFGMTPLLQVSIIYINWEDIPFGKAKMGDILIQLLSFKKASGANVIIPKPQSD</sequence>
<evidence type="ECO:0000313" key="3">
    <source>
        <dbReference type="Proteomes" id="UP000036987"/>
    </source>
</evidence>
<dbReference type="EMBL" id="LFYR01001882">
    <property type="protein sequence ID" value="KMZ58798.1"/>
    <property type="molecule type" value="Genomic_DNA"/>
</dbReference>
<dbReference type="SUPFAM" id="SSF81383">
    <property type="entry name" value="F-box domain"/>
    <property type="match status" value="1"/>
</dbReference>
<protein>
    <recommendedName>
        <fullName evidence="1">F-box domain-containing protein</fullName>
    </recommendedName>
</protein>
<evidence type="ECO:0000259" key="1">
    <source>
        <dbReference type="Pfam" id="PF00646"/>
    </source>
</evidence>
<dbReference type="InterPro" id="IPR036047">
    <property type="entry name" value="F-box-like_dom_sf"/>
</dbReference>
<name>A0A0K9NQB1_ZOSMR</name>
<dbReference type="AlphaFoldDB" id="A0A0K9NQB1"/>
<dbReference type="PANTHER" id="PTHR31639:SF56">
    <property type="entry name" value="OS08G0461800 PROTEIN"/>
    <property type="match status" value="1"/>
</dbReference>
<dbReference type="InterPro" id="IPR001810">
    <property type="entry name" value="F-box_dom"/>
</dbReference>
<dbReference type="Pfam" id="PF00646">
    <property type="entry name" value="F-box"/>
    <property type="match status" value="1"/>
</dbReference>
<dbReference type="OrthoDB" id="690775at2759"/>
<comment type="caution">
    <text evidence="2">The sequence shown here is derived from an EMBL/GenBank/DDBJ whole genome shotgun (WGS) entry which is preliminary data.</text>
</comment>
<keyword evidence="3" id="KW-1185">Reference proteome</keyword>